<dbReference type="InterPro" id="IPR029063">
    <property type="entry name" value="SAM-dependent_MTases_sf"/>
</dbReference>
<dbReference type="AlphaFoldDB" id="A0A8J4H1X4"/>
<dbReference type="RefSeq" id="WP_213410690.1">
    <property type="nucleotide sequence ID" value="NZ_BOVK01000012.1"/>
</dbReference>
<dbReference type="EMBL" id="BOVK01000012">
    <property type="protein sequence ID" value="GIQ68071.1"/>
    <property type="molecule type" value="Genomic_DNA"/>
</dbReference>
<organism evidence="2 3">
    <name type="scientific">Xylanibacillus composti</name>
    <dbReference type="NCBI Taxonomy" id="1572762"/>
    <lineage>
        <taxon>Bacteria</taxon>
        <taxon>Bacillati</taxon>
        <taxon>Bacillota</taxon>
        <taxon>Bacilli</taxon>
        <taxon>Bacillales</taxon>
        <taxon>Paenibacillaceae</taxon>
        <taxon>Xylanibacillus</taxon>
    </lineage>
</organism>
<sequence length="226" mass="24218">MSISIAVGASDVLAEIAGNDIPMGAAIAYGVTILLLISGLLSIVGYTVWNGISPMPSSKAARVAVAGEVDRLIRAGALSEGDVIVDAGSGWGHLAFYLARRFPQLSVVGVENSLLPLAVSRLARGLTVSTNVAFRRGDLYQQDYTEAKLVVCYLYPGAMDRMRRTIHAARVGTGARECLLISVGFAFRGVPAERTTACRDMYRTPIYLYRLIAMAGMEQENKSNPC</sequence>
<keyword evidence="3" id="KW-1185">Reference proteome</keyword>
<feature type="transmembrane region" description="Helical" evidence="1">
    <location>
        <begin position="24"/>
        <end position="49"/>
    </location>
</feature>
<keyword evidence="1" id="KW-0472">Membrane</keyword>
<proteinExistence type="predicted"/>
<accession>A0A8J4H1X4</accession>
<evidence type="ECO:0008006" key="4">
    <source>
        <dbReference type="Google" id="ProtNLM"/>
    </source>
</evidence>
<name>A0A8J4H1X4_9BACL</name>
<reference evidence="2" key="1">
    <citation type="submission" date="2021-04" db="EMBL/GenBank/DDBJ databases">
        <title>Draft genome sequence of Xylanibacillus composti strain K13.</title>
        <authorList>
            <person name="Uke A."/>
            <person name="Chhe C."/>
            <person name="Baramee S."/>
            <person name="Kosugi A."/>
        </authorList>
    </citation>
    <scope>NUCLEOTIDE SEQUENCE</scope>
    <source>
        <strain evidence="2">K13</strain>
    </source>
</reference>
<dbReference type="SUPFAM" id="SSF53335">
    <property type="entry name" value="S-adenosyl-L-methionine-dependent methyltransferases"/>
    <property type="match status" value="1"/>
</dbReference>
<evidence type="ECO:0000313" key="2">
    <source>
        <dbReference type="EMBL" id="GIQ68071.1"/>
    </source>
</evidence>
<keyword evidence="1" id="KW-1133">Transmembrane helix</keyword>
<keyword evidence="1" id="KW-0812">Transmembrane</keyword>
<comment type="caution">
    <text evidence="2">The sequence shown here is derived from an EMBL/GenBank/DDBJ whole genome shotgun (WGS) entry which is preliminary data.</text>
</comment>
<protein>
    <recommendedName>
        <fullName evidence="4">Methyltransferase domain-containing protein</fullName>
    </recommendedName>
</protein>
<evidence type="ECO:0000256" key="1">
    <source>
        <dbReference type="SAM" id="Phobius"/>
    </source>
</evidence>
<gene>
    <name evidence="2" type="ORF">XYCOK13_08950</name>
</gene>
<evidence type="ECO:0000313" key="3">
    <source>
        <dbReference type="Proteomes" id="UP000677918"/>
    </source>
</evidence>
<dbReference type="Proteomes" id="UP000677918">
    <property type="component" value="Unassembled WGS sequence"/>
</dbReference>
<dbReference type="Gene3D" id="3.40.50.150">
    <property type="entry name" value="Vaccinia Virus protein VP39"/>
    <property type="match status" value="1"/>
</dbReference>